<comment type="function">
    <text evidence="10">RNA helicase.</text>
</comment>
<comment type="caution">
    <text evidence="14">The sequence shown here is derived from an EMBL/GenBank/DDBJ whole genome shotgun (WGS) entry which is preliminary data.</text>
</comment>
<reference evidence="14 15" key="1">
    <citation type="submission" date="2019-09" db="EMBL/GenBank/DDBJ databases">
        <title>Draft genome of the ectomycorrhizal ascomycete Sphaerosporella brunnea.</title>
        <authorList>
            <consortium name="DOE Joint Genome Institute"/>
            <person name="Benucci G.M."/>
            <person name="Marozzi G."/>
            <person name="Antonielli L."/>
            <person name="Sanchez S."/>
            <person name="Marco P."/>
            <person name="Wang X."/>
            <person name="Falini L.B."/>
            <person name="Barry K."/>
            <person name="Haridas S."/>
            <person name="Lipzen A."/>
            <person name="Labutti K."/>
            <person name="Grigoriev I.V."/>
            <person name="Murat C."/>
            <person name="Martin F."/>
            <person name="Albertini E."/>
            <person name="Donnini D."/>
            <person name="Bonito G."/>
        </authorList>
    </citation>
    <scope>NUCLEOTIDE SEQUENCE [LARGE SCALE GENOMIC DNA]</scope>
    <source>
        <strain evidence="14 15">Sb_GMNB300</strain>
    </source>
</reference>
<evidence type="ECO:0000313" key="14">
    <source>
        <dbReference type="EMBL" id="KAA8901431.1"/>
    </source>
</evidence>
<evidence type="ECO:0000256" key="7">
    <source>
        <dbReference type="ARBA" id="ARBA00022840"/>
    </source>
</evidence>
<evidence type="ECO:0000256" key="10">
    <source>
        <dbReference type="RuleBase" id="RU365068"/>
    </source>
</evidence>
<comment type="similarity">
    <text evidence="10">Belongs to the DEAD box helicase family.</text>
</comment>
<dbReference type="GO" id="GO:0005730">
    <property type="term" value="C:nucleolus"/>
    <property type="evidence" value="ECO:0007669"/>
    <property type="project" value="UniProtKB-SubCell"/>
</dbReference>
<dbReference type="Proteomes" id="UP000326924">
    <property type="component" value="Unassembled WGS sequence"/>
</dbReference>
<dbReference type="InterPro" id="IPR014001">
    <property type="entry name" value="Helicase_ATP-bd"/>
</dbReference>
<evidence type="ECO:0000256" key="11">
    <source>
        <dbReference type="SAM" id="MobiDB-lite"/>
    </source>
</evidence>
<protein>
    <recommendedName>
        <fullName evidence="10">ATP-dependent RNA helicase</fullName>
        <ecNumber evidence="10">3.6.4.13</ecNumber>
    </recommendedName>
</protein>
<feature type="compositionally biased region" description="Basic and acidic residues" evidence="11">
    <location>
        <begin position="477"/>
        <end position="488"/>
    </location>
</feature>
<organism evidence="14 15">
    <name type="scientific">Sphaerosporella brunnea</name>
    <dbReference type="NCBI Taxonomy" id="1250544"/>
    <lineage>
        <taxon>Eukaryota</taxon>
        <taxon>Fungi</taxon>
        <taxon>Dikarya</taxon>
        <taxon>Ascomycota</taxon>
        <taxon>Pezizomycotina</taxon>
        <taxon>Pezizomycetes</taxon>
        <taxon>Pezizales</taxon>
        <taxon>Pyronemataceae</taxon>
        <taxon>Sphaerosporella</taxon>
    </lineage>
</organism>
<comment type="subcellular location">
    <subcellularLocation>
        <location evidence="1">Nucleus</location>
        <location evidence="1">Nucleolus</location>
    </subcellularLocation>
</comment>
<dbReference type="SMART" id="SM00487">
    <property type="entry name" value="DEXDc"/>
    <property type="match status" value="1"/>
</dbReference>
<feature type="domain" description="Helicase ATP-binding" evidence="12">
    <location>
        <begin position="185"/>
        <end position="381"/>
    </location>
</feature>
<keyword evidence="5 10" id="KW-0378">Hydrolase</keyword>
<keyword evidence="6 10" id="KW-0347">Helicase</keyword>
<dbReference type="CDD" id="cd18787">
    <property type="entry name" value="SF2_C_DEAD"/>
    <property type="match status" value="1"/>
</dbReference>
<keyword evidence="3" id="KW-0698">rRNA processing</keyword>
<proteinExistence type="inferred from homology"/>
<comment type="domain">
    <text evidence="10">The Q motif is unique to and characteristic of the DEAD box family of RNA helicases and controls ATP binding and hydrolysis.</text>
</comment>
<keyword evidence="2" id="KW-0690">Ribosome biogenesis</keyword>
<sequence length="773" mass="84418">MANDGMILNFDISGDAFAPASKPASAFRGRWTERLKAKRSQQHRQQKKVPNSGSSERSSNSRPLKKTTSSKTDSANHVPVGPRTRANPEPALKRKRADDHFHTKPPAGADGTFVSSLWTGNPEAAAITPETQTVENAEPQAPSNAPLSDGSSTFTTLGLSPILAFHLTVKLSLKAPTAIQRSAIPELIAGDSDAFIQAETGSGKTLTYLLPIVDRIMRIDATSRKAGLFAIILAPTRELSRQIYNVLETLIHCKNGPHWIVPGQVTGGEKKKSEKARLRKGMNILVATPGRLLDHLENTKSLEVDKVRWLVLDEGDRLMELGFEEDIGKILDILNSRSKLENHAPSDDPMPKKRVTMLCSATMKTNVQKLGEISLKDATYIKAEKPDTDTEKTEDGGEKFTAPAQLRQSYLTIPAKLRLVGLNAVLQRAFIRSTAHPKVIVFFSCTDSVDFHYEVFTRKSPPTEEEKKISKKNPASKGEEKENKKTEAKPANAAATGIGHLLNSNPVIHKLHGSLPQPVRTATLASFTKCKTASVLFCTDVAARGLDLPNVDQVVQFDPPFSPDDHLHRIGRTARAGRDGRAVVFLLPGPEEGYVDAVLKKGIREGQLVRSDLEEVIRKGFGGDDKDKSAKKQREFEDKATEWHLRVERWVMDNPEIGQLAAKAWGSHIRAYTTHVSSEKAIFNHRGLHYGHLAKSFGLREKPTAIKVPNNEVGGGAAKGKAGKVGAAGAGKKRRLEAGDVGEVAGEEAIKKMRMMARAMEKKGGLSSEFNIG</sequence>
<dbReference type="EC" id="3.6.4.13" evidence="10"/>
<evidence type="ECO:0000259" key="12">
    <source>
        <dbReference type="PROSITE" id="PS51192"/>
    </source>
</evidence>
<feature type="compositionally biased region" description="Polar residues" evidence="11">
    <location>
        <begin position="66"/>
        <end position="75"/>
    </location>
</feature>
<dbReference type="GO" id="GO:0003723">
    <property type="term" value="F:RNA binding"/>
    <property type="evidence" value="ECO:0007669"/>
    <property type="project" value="UniProtKB-UniRule"/>
</dbReference>
<comment type="catalytic activity">
    <reaction evidence="10">
        <text>ATP + H2O = ADP + phosphate + H(+)</text>
        <dbReference type="Rhea" id="RHEA:13065"/>
        <dbReference type="ChEBI" id="CHEBI:15377"/>
        <dbReference type="ChEBI" id="CHEBI:15378"/>
        <dbReference type="ChEBI" id="CHEBI:30616"/>
        <dbReference type="ChEBI" id="CHEBI:43474"/>
        <dbReference type="ChEBI" id="CHEBI:456216"/>
        <dbReference type="EC" id="3.6.4.13"/>
    </reaction>
</comment>
<dbReference type="AlphaFoldDB" id="A0A5J5ES95"/>
<dbReference type="GO" id="GO:0006364">
    <property type="term" value="P:rRNA processing"/>
    <property type="evidence" value="ECO:0007669"/>
    <property type="project" value="UniProtKB-KW"/>
</dbReference>
<evidence type="ECO:0000256" key="6">
    <source>
        <dbReference type="ARBA" id="ARBA00022806"/>
    </source>
</evidence>
<dbReference type="PROSITE" id="PS51194">
    <property type="entry name" value="HELICASE_CTER"/>
    <property type="match status" value="1"/>
</dbReference>
<feature type="domain" description="Helicase C-terminal" evidence="13">
    <location>
        <begin position="405"/>
        <end position="617"/>
    </location>
</feature>
<dbReference type="EMBL" id="VXIS01000144">
    <property type="protein sequence ID" value="KAA8901431.1"/>
    <property type="molecule type" value="Genomic_DNA"/>
</dbReference>
<dbReference type="GO" id="GO:0003724">
    <property type="term" value="F:RNA helicase activity"/>
    <property type="evidence" value="ECO:0007669"/>
    <property type="project" value="UniProtKB-EC"/>
</dbReference>
<feature type="region of interest" description="Disordered" evidence="11">
    <location>
        <begin position="15"/>
        <end position="116"/>
    </location>
</feature>
<dbReference type="Pfam" id="PF13959">
    <property type="entry name" value="CTE_SPB4"/>
    <property type="match status" value="1"/>
</dbReference>
<evidence type="ECO:0000256" key="4">
    <source>
        <dbReference type="ARBA" id="ARBA00022741"/>
    </source>
</evidence>
<dbReference type="CDD" id="cd17949">
    <property type="entry name" value="DEADc_DDX31"/>
    <property type="match status" value="1"/>
</dbReference>
<evidence type="ECO:0000256" key="9">
    <source>
        <dbReference type="ARBA" id="ARBA00023242"/>
    </source>
</evidence>
<dbReference type="SUPFAM" id="SSF52540">
    <property type="entry name" value="P-loop containing nucleoside triphosphate hydrolases"/>
    <property type="match status" value="1"/>
</dbReference>
<evidence type="ECO:0000313" key="15">
    <source>
        <dbReference type="Proteomes" id="UP000326924"/>
    </source>
</evidence>
<dbReference type="PANTHER" id="PTHR24031">
    <property type="entry name" value="RNA HELICASE"/>
    <property type="match status" value="1"/>
</dbReference>
<dbReference type="InterPro" id="IPR011545">
    <property type="entry name" value="DEAD/DEAH_box_helicase_dom"/>
</dbReference>
<keyword evidence="15" id="KW-1185">Reference proteome</keyword>
<dbReference type="GO" id="GO:0005524">
    <property type="term" value="F:ATP binding"/>
    <property type="evidence" value="ECO:0007669"/>
    <property type="project" value="UniProtKB-UniRule"/>
</dbReference>
<keyword evidence="9" id="KW-0539">Nucleus</keyword>
<dbReference type="GO" id="GO:0016787">
    <property type="term" value="F:hydrolase activity"/>
    <property type="evidence" value="ECO:0007669"/>
    <property type="project" value="UniProtKB-KW"/>
</dbReference>
<feature type="region of interest" description="Disordered" evidence="11">
    <location>
        <begin position="132"/>
        <end position="151"/>
    </location>
</feature>
<dbReference type="InterPro" id="IPR025313">
    <property type="entry name" value="SPB4-like_CTE"/>
</dbReference>
<dbReference type="FunCoup" id="A0A5J5ES95">
    <property type="interactions" value="787"/>
</dbReference>
<dbReference type="PROSITE" id="PS51192">
    <property type="entry name" value="HELICASE_ATP_BIND_1"/>
    <property type="match status" value="1"/>
</dbReference>
<dbReference type="SMART" id="SM01178">
    <property type="entry name" value="DUF4217"/>
    <property type="match status" value="1"/>
</dbReference>
<name>A0A5J5ES95_9PEZI</name>
<evidence type="ECO:0000259" key="13">
    <source>
        <dbReference type="PROSITE" id="PS51194"/>
    </source>
</evidence>
<dbReference type="InParanoid" id="A0A5J5ES95"/>
<keyword evidence="8 10" id="KW-0694">RNA-binding</keyword>
<dbReference type="SMART" id="SM00490">
    <property type="entry name" value="HELICc"/>
    <property type="match status" value="1"/>
</dbReference>
<dbReference type="Gene3D" id="3.40.50.300">
    <property type="entry name" value="P-loop containing nucleotide triphosphate hydrolases"/>
    <property type="match status" value="2"/>
</dbReference>
<gene>
    <name evidence="14" type="ORF">FN846DRAFT_116687</name>
</gene>
<keyword evidence="7 10" id="KW-0067">ATP-binding</keyword>
<dbReference type="OrthoDB" id="422663at2759"/>
<keyword evidence="4 10" id="KW-0547">Nucleotide-binding</keyword>
<feature type="compositionally biased region" description="Basic residues" evidence="11">
    <location>
        <begin position="36"/>
        <end position="47"/>
    </location>
</feature>
<evidence type="ECO:0000256" key="1">
    <source>
        <dbReference type="ARBA" id="ARBA00004604"/>
    </source>
</evidence>
<dbReference type="Pfam" id="PF00271">
    <property type="entry name" value="Helicase_C"/>
    <property type="match status" value="1"/>
</dbReference>
<evidence type="ECO:0000256" key="2">
    <source>
        <dbReference type="ARBA" id="ARBA00022517"/>
    </source>
</evidence>
<dbReference type="Pfam" id="PF00270">
    <property type="entry name" value="DEAD"/>
    <property type="match status" value="1"/>
</dbReference>
<feature type="compositionally biased region" description="Low complexity" evidence="11">
    <location>
        <begin position="16"/>
        <end position="27"/>
    </location>
</feature>
<feature type="region of interest" description="Disordered" evidence="11">
    <location>
        <begin position="460"/>
        <end position="491"/>
    </location>
</feature>
<evidence type="ECO:0000256" key="8">
    <source>
        <dbReference type="ARBA" id="ARBA00022884"/>
    </source>
</evidence>
<dbReference type="InterPro" id="IPR001650">
    <property type="entry name" value="Helicase_C-like"/>
</dbReference>
<evidence type="ECO:0000256" key="3">
    <source>
        <dbReference type="ARBA" id="ARBA00022552"/>
    </source>
</evidence>
<feature type="compositionally biased region" description="Low complexity" evidence="11">
    <location>
        <begin position="51"/>
        <end position="62"/>
    </location>
</feature>
<evidence type="ECO:0000256" key="5">
    <source>
        <dbReference type="ARBA" id="ARBA00022801"/>
    </source>
</evidence>
<accession>A0A5J5ES95</accession>
<dbReference type="InterPro" id="IPR027417">
    <property type="entry name" value="P-loop_NTPase"/>
</dbReference>